<feature type="transmembrane region" description="Helical" evidence="7">
    <location>
        <begin position="21"/>
        <end position="42"/>
    </location>
</feature>
<dbReference type="InterPro" id="IPR003593">
    <property type="entry name" value="AAA+_ATPase"/>
</dbReference>
<comment type="caution">
    <text evidence="10">The sequence shown here is derived from an EMBL/GenBank/DDBJ whole genome shotgun (WGS) entry which is preliminary data.</text>
</comment>
<feature type="transmembrane region" description="Helical" evidence="7">
    <location>
        <begin position="62"/>
        <end position="81"/>
    </location>
</feature>
<evidence type="ECO:0000256" key="1">
    <source>
        <dbReference type="ARBA" id="ARBA00004651"/>
    </source>
</evidence>
<dbReference type="PROSITE" id="PS50929">
    <property type="entry name" value="ABC_TM1F"/>
    <property type="match status" value="1"/>
</dbReference>
<dbReference type="GO" id="GO:0005886">
    <property type="term" value="C:plasma membrane"/>
    <property type="evidence" value="ECO:0007669"/>
    <property type="project" value="UniProtKB-SubCell"/>
</dbReference>
<dbReference type="PROSITE" id="PS50893">
    <property type="entry name" value="ABC_TRANSPORTER_2"/>
    <property type="match status" value="1"/>
</dbReference>
<name>A0A2N5P5P0_MEDGN</name>
<dbReference type="AlphaFoldDB" id="A0A2N5P5P0"/>
<evidence type="ECO:0000256" key="2">
    <source>
        <dbReference type="ARBA" id="ARBA00022692"/>
    </source>
</evidence>
<dbReference type="GO" id="GO:0015421">
    <property type="term" value="F:ABC-type oligopeptide transporter activity"/>
    <property type="evidence" value="ECO:0007669"/>
    <property type="project" value="TreeGrafter"/>
</dbReference>
<keyword evidence="2 7" id="KW-0812">Transmembrane</keyword>
<feature type="transmembrane region" description="Helical" evidence="7">
    <location>
        <begin position="247"/>
        <end position="270"/>
    </location>
</feature>
<dbReference type="PANTHER" id="PTHR43394">
    <property type="entry name" value="ATP-DEPENDENT PERMEASE MDL1, MITOCHONDRIAL"/>
    <property type="match status" value="1"/>
</dbReference>
<reference evidence="10 11" key="1">
    <citation type="journal article" date="2017" name="Genome Med.">
        <title>A novel Ruminococcus gnavus clade enriched in inflammatory bowel disease patients.</title>
        <authorList>
            <person name="Hall A.B."/>
            <person name="Yassour M."/>
            <person name="Sauk J."/>
            <person name="Garner A."/>
            <person name="Jiang X."/>
            <person name="Arthur T."/>
            <person name="Lagoudas G.K."/>
            <person name="Vatanen T."/>
            <person name="Fornelos N."/>
            <person name="Wilson R."/>
            <person name="Bertha M."/>
            <person name="Cohen M."/>
            <person name="Garber J."/>
            <person name="Khalili H."/>
            <person name="Gevers D."/>
            <person name="Ananthakrishnan A.N."/>
            <person name="Kugathasan S."/>
            <person name="Lander E.S."/>
            <person name="Blainey P."/>
            <person name="Vlamakis H."/>
            <person name="Xavier R.J."/>
            <person name="Huttenhower C."/>
        </authorList>
    </citation>
    <scope>NUCLEOTIDE SEQUENCE [LARGE SCALE GENOMIC DNA]</scope>
    <source>
        <strain evidence="10 11">RJX1124</strain>
    </source>
</reference>
<keyword evidence="3" id="KW-0547">Nucleotide-binding</keyword>
<evidence type="ECO:0000313" key="11">
    <source>
        <dbReference type="Proteomes" id="UP000234891"/>
    </source>
</evidence>
<evidence type="ECO:0000259" key="8">
    <source>
        <dbReference type="PROSITE" id="PS50893"/>
    </source>
</evidence>
<dbReference type="PANTHER" id="PTHR43394:SF1">
    <property type="entry name" value="ATP-BINDING CASSETTE SUB-FAMILY B MEMBER 10, MITOCHONDRIAL"/>
    <property type="match status" value="1"/>
</dbReference>
<dbReference type="InterPro" id="IPR027417">
    <property type="entry name" value="P-loop_NTPase"/>
</dbReference>
<evidence type="ECO:0000256" key="4">
    <source>
        <dbReference type="ARBA" id="ARBA00022840"/>
    </source>
</evidence>
<dbReference type="GO" id="GO:0016887">
    <property type="term" value="F:ATP hydrolysis activity"/>
    <property type="evidence" value="ECO:0007669"/>
    <property type="project" value="InterPro"/>
</dbReference>
<evidence type="ECO:0000313" key="10">
    <source>
        <dbReference type="EMBL" id="PLT70451.1"/>
    </source>
</evidence>
<gene>
    <name evidence="10" type="ORF">CDL26_14160</name>
</gene>
<dbReference type="Gene3D" id="1.20.1560.10">
    <property type="entry name" value="ABC transporter type 1, transmembrane domain"/>
    <property type="match status" value="1"/>
</dbReference>
<dbReference type="SUPFAM" id="SSF90123">
    <property type="entry name" value="ABC transporter transmembrane region"/>
    <property type="match status" value="1"/>
</dbReference>
<evidence type="ECO:0000256" key="6">
    <source>
        <dbReference type="ARBA" id="ARBA00023136"/>
    </source>
</evidence>
<keyword evidence="4 10" id="KW-0067">ATP-binding</keyword>
<dbReference type="SUPFAM" id="SSF52540">
    <property type="entry name" value="P-loop containing nucleoside triphosphate hydrolases"/>
    <property type="match status" value="1"/>
</dbReference>
<feature type="domain" description="ABC transmembrane type-1" evidence="9">
    <location>
        <begin position="27"/>
        <end position="305"/>
    </location>
</feature>
<accession>A0A2N5P5P0</accession>
<dbReference type="InterPro" id="IPR011527">
    <property type="entry name" value="ABC1_TM_dom"/>
</dbReference>
<dbReference type="CDD" id="cd07346">
    <property type="entry name" value="ABC_6TM_exporters"/>
    <property type="match status" value="1"/>
</dbReference>
<dbReference type="Proteomes" id="UP000234891">
    <property type="component" value="Unassembled WGS sequence"/>
</dbReference>
<comment type="subcellular location">
    <subcellularLocation>
        <location evidence="1">Cell membrane</location>
        <topology evidence="1">Multi-pass membrane protein</topology>
    </subcellularLocation>
</comment>
<dbReference type="Pfam" id="PF00664">
    <property type="entry name" value="ABC_membrane"/>
    <property type="match status" value="1"/>
</dbReference>
<dbReference type="RefSeq" id="WP_101871349.1">
    <property type="nucleotide sequence ID" value="NZ_NIHS01000034.1"/>
</dbReference>
<dbReference type="SMART" id="SM00382">
    <property type="entry name" value="AAA"/>
    <property type="match status" value="1"/>
</dbReference>
<protein>
    <submittedName>
        <fullName evidence="10">ABC transporter ATP-binding protein</fullName>
    </submittedName>
</protein>
<dbReference type="InterPro" id="IPR003439">
    <property type="entry name" value="ABC_transporter-like_ATP-bd"/>
</dbReference>
<proteinExistence type="predicted"/>
<feature type="transmembrane region" description="Helical" evidence="7">
    <location>
        <begin position="141"/>
        <end position="162"/>
    </location>
</feature>
<dbReference type="Pfam" id="PF00005">
    <property type="entry name" value="ABC_tran"/>
    <property type="match status" value="1"/>
</dbReference>
<dbReference type="EMBL" id="NIHS01000034">
    <property type="protein sequence ID" value="PLT70451.1"/>
    <property type="molecule type" value="Genomic_DNA"/>
</dbReference>
<evidence type="ECO:0000256" key="7">
    <source>
        <dbReference type="SAM" id="Phobius"/>
    </source>
</evidence>
<evidence type="ECO:0000259" key="9">
    <source>
        <dbReference type="PROSITE" id="PS50929"/>
    </source>
</evidence>
<keyword evidence="6 7" id="KW-0472">Membrane</keyword>
<feature type="transmembrane region" description="Helical" evidence="7">
    <location>
        <begin position="168"/>
        <end position="186"/>
    </location>
</feature>
<evidence type="ECO:0000256" key="3">
    <source>
        <dbReference type="ARBA" id="ARBA00022741"/>
    </source>
</evidence>
<keyword evidence="5 7" id="KW-1133">Transmembrane helix</keyword>
<sequence>MKSKKSRPYLGFLKEYAFKKRLLPYYILTIVIIVLTAGVSLVRPELQGKVIDNLGNPHSTSLSAFMFLLAVFLGMLLLNYFMNYVQRYVVAVISEEIAADMRQKVEDKLSTVSVNFFEKIKLSDILLKVDKDVSAVKQCGITSIITLVSNIVILVFVPPYMFSIHKGIAVFNIILLVSVPFISRILGKLIQETSGQVLEGYNSITNVLTNTYDNWFITRLFQCGQYVHDVYFEKNQKYKKETNRQNLLYILNTSTILVIQFIGTVIIWVVGAQEVFKGNMTIGTIMALMNYQTIIMSPIIGIAQFDNEYHTAVVSLKDINSLLQYPDQKPGDGKKITTVNNISLEEMSFSYQESNKKVFDRLNLNFKKGTLYGVHGKSGQGKSTLFKIITGVYQPTEGKVVVNDTDLQELDINSYWENTGYVMQRTPFFNDTVRRNMGLLHIVSEEEMDTVAKCLDLYDEIHTLEMVWDTEIKLEPCNFSEGQMRRLDIMRNILKNSQILIFDEATANIDEKRRGRFYQLLHELSREKIIIFSTHNREELREADIIVDLEKLHIRQVSEK</sequence>
<dbReference type="GO" id="GO:0005524">
    <property type="term" value="F:ATP binding"/>
    <property type="evidence" value="ECO:0007669"/>
    <property type="project" value="UniProtKB-KW"/>
</dbReference>
<dbReference type="InterPro" id="IPR039421">
    <property type="entry name" value="Type_1_exporter"/>
</dbReference>
<feature type="domain" description="ABC transporter" evidence="8">
    <location>
        <begin position="342"/>
        <end position="560"/>
    </location>
</feature>
<dbReference type="Gene3D" id="3.40.50.300">
    <property type="entry name" value="P-loop containing nucleotide triphosphate hydrolases"/>
    <property type="match status" value="1"/>
</dbReference>
<organism evidence="10 11">
    <name type="scientific">Mediterraneibacter gnavus</name>
    <name type="common">Ruminococcus gnavus</name>
    <dbReference type="NCBI Taxonomy" id="33038"/>
    <lineage>
        <taxon>Bacteria</taxon>
        <taxon>Bacillati</taxon>
        <taxon>Bacillota</taxon>
        <taxon>Clostridia</taxon>
        <taxon>Lachnospirales</taxon>
        <taxon>Lachnospiraceae</taxon>
        <taxon>Mediterraneibacter</taxon>
    </lineage>
</organism>
<evidence type="ECO:0000256" key="5">
    <source>
        <dbReference type="ARBA" id="ARBA00022989"/>
    </source>
</evidence>
<dbReference type="InterPro" id="IPR036640">
    <property type="entry name" value="ABC1_TM_sf"/>
</dbReference>
<dbReference type="CDD" id="cd03228">
    <property type="entry name" value="ABCC_MRP_Like"/>
    <property type="match status" value="1"/>
</dbReference>